<comment type="caution">
    <text evidence="1">The sequence shown here is derived from an EMBL/GenBank/DDBJ whole genome shotgun (WGS) entry which is preliminary data.</text>
</comment>
<gene>
    <name evidence="1" type="ORF">SDC9_99549</name>
</gene>
<reference evidence="1" key="1">
    <citation type="submission" date="2019-08" db="EMBL/GenBank/DDBJ databases">
        <authorList>
            <person name="Kucharzyk K."/>
            <person name="Murdoch R.W."/>
            <person name="Higgins S."/>
            <person name="Loffler F."/>
        </authorList>
    </citation>
    <scope>NUCLEOTIDE SEQUENCE</scope>
</reference>
<proteinExistence type="predicted"/>
<dbReference type="EMBL" id="VSSQ01014024">
    <property type="protein sequence ID" value="MPM52786.1"/>
    <property type="molecule type" value="Genomic_DNA"/>
</dbReference>
<protein>
    <submittedName>
        <fullName evidence="1">Uncharacterized protein</fullName>
    </submittedName>
</protein>
<sequence>MFDASTTTAMAMMPAGMRAVLGFEKDGVGGDLRRSAGRVGESGCMARIFRCFADAHARGMETLARGDAQADKSALACGSHRDLSHVG</sequence>
<organism evidence="1">
    <name type="scientific">bioreactor metagenome</name>
    <dbReference type="NCBI Taxonomy" id="1076179"/>
    <lineage>
        <taxon>unclassified sequences</taxon>
        <taxon>metagenomes</taxon>
        <taxon>ecological metagenomes</taxon>
    </lineage>
</organism>
<accession>A0A645AIN2</accession>
<evidence type="ECO:0000313" key="1">
    <source>
        <dbReference type="EMBL" id="MPM52786.1"/>
    </source>
</evidence>
<name>A0A645AIN2_9ZZZZ</name>
<dbReference type="AlphaFoldDB" id="A0A645AIN2"/>